<reference evidence="9 10" key="1">
    <citation type="submission" date="2024-06" db="EMBL/GenBank/DDBJ databases">
        <title>Complete genome of Phlyctema vagabunda strain 19-DSS-EL-015.</title>
        <authorList>
            <person name="Fiorenzani C."/>
        </authorList>
    </citation>
    <scope>NUCLEOTIDE SEQUENCE [LARGE SCALE GENOMIC DNA]</scope>
    <source>
        <strain evidence="9 10">19-DSS-EL-015</strain>
    </source>
</reference>
<organism evidence="9 10">
    <name type="scientific">Phlyctema vagabunda</name>
    <dbReference type="NCBI Taxonomy" id="108571"/>
    <lineage>
        <taxon>Eukaryota</taxon>
        <taxon>Fungi</taxon>
        <taxon>Dikarya</taxon>
        <taxon>Ascomycota</taxon>
        <taxon>Pezizomycotina</taxon>
        <taxon>Leotiomycetes</taxon>
        <taxon>Helotiales</taxon>
        <taxon>Dermateaceae</taxon>
        <taxon>Phlyctema</taxon>
    </lineage>
</organism>
<dbReference type="EMBL" id="JBFCZG010000001">
    <property type="protein sequence ID" value="KAL3426655.1"/>
    <property type="molecule type" value="Genomic_DNA"/>
</dbReference>
<feature type="transmembrane region" description="Helical" evidence="7">
    <location>
        <begin position="127"/>
        <end position="148"/>
    </location>
</feature>
<evidence type="ECO:0000313" key="10">
    <source>
        <dbReference type="Proteomes" id="UP001629113"/>
    </source>
</evidence>
<dbReference type="PANTHER" id="PTHR33048:SF152">
    <property type="entry name" value="INTEGRAL MEMBRANE PROTEIN"/>
    <property type="match status" value="1"/>
</dbReference>
<feature type="transmembrane region" description="Helical" evidence="7">
    <location>
        <begin position="12"/>
        <end position="29"/>
    </location>
</feature>
<dbReference type="PANTHER" id="PTHR33048">
    <property type="entry name" value="PTH11-LIKE INTEGRAL MEMBRANE PROTEIN (AFU_ORTHOLOGUE AFUA_5G11245)"/>
    <property type="match status" value="1"/>
</dbReference>
<evidence type="ECO:0000313" key="9">
    <source>
        <dbReference type="EMBL" id="KAL3426655.1"/>
    </source>
</evidence>
<keyword evidence="3 7" id="KW-1133">Transmembrane helix</keyword>
<evidence type="ECO:0000256" key="3">
    <source>
        <dbReference type="ARBA" id="ARBA00022989"/>
    </source>
</evidence>
<evidence type="ECO:0000256" key="1">
    <source>
        <dbReference type="ARBA" id="ARBA00004141"/>
    </source>
</evidence>
<evidence type="ECO:0000256" key="5">
    <source>
        <dbReference type="ARBA" id="ARBA00038359"/>
    </source>
</evidence>
<protein>
    <recommendedName>
        <fullName evidence="8">Rhodopsin domain-containing protein</fullName>
    </recommendedName>
</protein>
<feature type="compositionally biased region" description="Basic and acidic residues" evidence="6">
    <location>
        <begin position="292"/>
        <end position="301"/>
    </location>
</feature>
<evidence type="ECO:0000256" key="2">
    <source>
        <dbReference type="ARBA" id="ARBA00022692"/>
    </source>
</evidence>
<feature type="region of interest" description="Disordered" evidence="6">
    <location>
        <begin position="271"/>
        <end position="301"/>
    </location>
</feature>
<name>A0ABR4PTG0_9HELO</name>
<keyword evidence="4 7" id="KW-0472">Membrane</keyword>
<sequence>MALDALIIEQWIEYPIGMIVFLLRIFARLKVAGWRNLYWDDLLATLAMLFWTSEACTIHIMDMKGTYVGLNEEKVRVLSDEQLISISQGSKALFCAWLSYICLIWSLKGAVLFYYNRLTVGLREHRLVKGLAVVCVVTFFAMIFEILFQCRPIQRNWQIRPYAGDQCTLFTPRYYLLVFVNVLTDLGIMAFIPAPILWKAQIPFRRKLMVAILLFSGIFIVIAAIMRCVMSIRDIHSIGTSGAWAIRETFVSIFAVNAPAIKPLFSRNKTSNNTSKVMKSSRYGRNPNGDEVELRPRTSWSDKDMSSIKDVELGSSTSEVNISAPENENRLCINVTTAYTIGATYPSRVSSVVDLSNSKSQNHRKTRDGWSKIGSVGKGTTNTEVLAGNGTSHS</sequence>
<feature type="region of interest" description="Disordered" evidence="6">
    <location>
        <begin position="356"/>
        <end position="394"/>
    </location>
</feature>
<feature type="transmembrane region" description="Helical" evidence="7">
    <location>
        <begin position="97"/>
        <end position="115"/>
    </location>
</feature>
<comment type="caution">
    <text evidence="9">The sequence shown here is derived from an EMBL/GenBank/DDBJ whole genome shotgun (WGS) entry which is preliminary data.</text>
</comment>
<feature type="transmembrane region" description="Helical" evidence="7">
    <location>
        <begin position="174"/>
        <end position="196"/>
    </location>
</feature>
<proteinExistence type="inferred from homology"/>
<evidence type="ECO:0000259" key="8">
    <source>
        <dbReference type="Pfam" id="PF20684"/>
    </source>
</evidence>
<keyword evidence="2 7" id="KW-0812">Transmembrane</keyword>
<dbReference type="InterPro" id="IPR049326">
    <property type="entry name" value="Rhodopsin_dom_fungi"/>
</dbReference>
<feature type="transmembrane region" description="Helical" evidence="7">
    <location>
        <begin position="208"/>
        <end position="226"/>
    </location>
</feature>
<comment type="subcellular location">
    <subcellularLocation>
        <location evidence="1">Membrane</location>
        <topology evidence="1">Multi-pass membrane protein</topology>
    </subcellularLocation>
</comment>
<evidence type="ECO:0000256" key="4">
    <source>
        <dbReference type="ARBA" id="ARBA00023136"/>
    </source>
</evidence>
<gene>
    <name evidence="9" type="ORF">PVAG01_00164</name>
</gene>
<dbReference type="InterPro" id="IPR052337">
    <property type="entry name" value="SAT4-like"/>
</dbReference>
<keyword evidence="10" id="KW-1185">Reference proteome</keyword>
<accession>A0ABR4PTG0</accession>
<evidence type="ECO:0000256" key="7">
    <source>
        <dbReference type="SAM" id="Phobius"/>
    </source>
</evidence>
<dbReference type="Pfam" id="PF20684">
    <property type="entry name" value="Fung_rhodopsin"/>
    <property type="match status" value="1"/>
</dbReference>
<comment type="similarity">
    <text evidence="5">Belongs to the SAT4 family.</text>
</comment>
<evidence type="ECO:0000256" key="6">
    <source>
        <dbReference type="SAM" id="MobiDB-lite"/>
    </source>
</evidence>
<feature type="domain" description="Rhodopsin" evidence="8">
    <location>
        <begin position="23"/>
        <end position="267"/>
    </location>
</feature>
<feature type="compositionally biased region" description="Polar residues" evidence="6">
    <location>
        <begin position="378"/>
        <end position="394"/>
    </location>
</feature>
<dbReference type="Proteomes" id="UP001629113">
    <property type="component" value="Unassembled WGS sequence"/>
</dbReference>